<reference evidence="1 2" key="1">
    <citation type="submission" date="2016-12" db="EMBL/GenBank/DDBJ databases">
        <title>The genomes of Aspergillus section Nigri reveals drivers in fungal speciation.</title>
        <authorList>
            <consortium name="DOE Joint Genome Institute"/>
            <person name="Vesth T.C."/>
            <person name="Nybo J."/>
            <person name="Theobald S."/>
            <person name="Brandl J."/>
            <person name="Frisvad J.C."/>
            <person name="Nielsen K.F."/>
            <person name="Lyhne E.K."/>
            <person name="Kogle M.E."/>
            <person name="Kuo A."/>
            <person name="Riley R."/>
            <person name="Clum A."/>
            <person name="Nolan M."/>
            <person name="Lipzen A."/>
            <person name="Salamov A."/>
            <person name="Henrissat B."/>
            <person name="Wiebenga A."/>
            <person name="De Vries R.P."/>
            <person name="Grigoriev I.V."/>
            <person name="Mortensen U.H."/>
            <person name="Andersen M.R."/>
            <person name="Baker S.E."/>
        </authorList>
    </citation>
    <scope>NUCLEOTIDE SEQUENCE [LARGE SCALE GENOMIC DNA]</scope>
    <source>
        <strain evidence="1 2">JOP 1030-1</strain>
    </source>
</reference>
<gene>
    <name evidence="1" type="ORF">BP01DRAFT_386747</name>
</gene>
<sequence>MQLDRCAVEVSQLRSSVCRLKSETGRSSLSTAATSPVQRGNLVVHRPNVLAASTTYGTWVRAPPPLARGIPMAIWNTQGIVNWDAAESVGLAPLILPGLPPWPGQQLLSGRERRWIAQPVLRSISFTGWNAWAQLEIHAQLREDILIP</sequence>
<dbReference type="RefSeq" id="XP_025427039.1">
    <property type="nucleotide sequence ID" value="XM_025577688.1"/>
</dbReference>
<proteinExistence type="predicted"/>
<dbReference type="EMBL" id="KZ821270">
    <property type="protein sequence ID" value="PYH41057.1"/>
    <property type="molecule type" value="Genomic_DNA"/>
</dbReference>
<protein>
    <submittedName>
        <fullName evidence="1">Uncharacterized protein</fullName>
    </submittedName>
</protein>
<accession>A0A318Z408</accession>
<dbReference type="AlphaFoldDB" id="A0A318Z408"/>
<dbReference type="GeneID" id="37078917"/>
<dbReference type="Proteomes" id="UP000248349">
    <property type="component" value="Unassembled WGS sequence"/>
</dbReference>
<keyword evidence="2" id="KW-1185">Reference proteome</keyword>
<evidence type="ECO:0000313" key="1">
    <source>
        <dbReference type="EMBL" id="PYH41057.1"/>
    </source>
</evidence>
<name>A0A318Z408_9EURO</name>
<evidence type="ECO:0000313" key="2">
    <source>
        <dbReference type="Proteomes" id="UP000248349"/>
    </source>
</evidence>
<organism evidence="1 2">
    <name type="scientific">Aspergillus saccharolyticus JOP 1030-1</name>
    <dbReference type="NCBI Taxonomy" id="1450539"/>
    <lineage>
        <taxon>Eukaryota</taxon>
        <taxon>Fungi</taxon>
        <taxon>Dikarya</taxon>
        <taxon>Ascomycota</taxon>
        <taxon>Pezizomycotina</taxon>
        <taxon>Eurotiomycetes</taxon>
        <taxon>Eurotiomycetidae</taxon>
        <taxon>Eurotiales</taxon>
        <taxon>Aspergillaceae</taxon>
        <taxon>Aspergillus</taxon>
        <taxon>Aspergillus subgen. Circumdati</taxon>
    </lineage>
</organism>